<dbReference type="FunFam" id="4.10.400.10:FF:000034">
    <property type="entry name" value="Low-density lipoprotein receptor-related protein 2"/>
    <property type="match status" value="1"/>
</dbReference>
<feature type="disulfide bond" evidence="18">
    <location>
        <begin position="3656"/>
        <end position="3674"/>
    </location>
</feature>
<dbReference type="Pfam" id="PF12662">
    <property type="entry name" value="cEGF"/>
    <property type="match status" value="1"/>
</dbReference>
<feature type="repeat" description="LDL-receptor class B" evidence="19">
    <location>
        <begin position="3377"/>
        <end position="3420"/>
    </location>
</feature>
<dbReference type="FunFam" id="2.120.10.30:FF:000241">
    <property type="entry name" value="Low-density lipoprotein receptor-related protein 6"/>
    <property type="match status" value="5"/>
</dbReference>
<feature type="disulfide bond" evidence="18">
    <location>
        <begin position="1264"/>
        <end position="1276"/>
    </location>
</feature>
<dbReference type="SUPFAM" id="SSF57184">
    <property type="entry name" value="Growth factor receptor domain"/>
    <property type="match status" value="3"/>
</dbReference>
<dbReference type="FunFam" id="4.10.400.10:FF:000204">
    <property type="entry name" value="Putative low-density lipoprotein receptor"/>
    <property type="match status" value="1"/>
</dbReference>
<feature type="disulfide bond" evidence="18">
    <location>
        <begin position="2860"/>
        <end position="2872"/>
    </location>
</feature>
<feature type="disulfide bond" evidence="18">
    <location>
        <begin position="2910"/>
        <end position="2928"/>
    </location>
</feature>
<feature type="disulfide bond" evidence="18">
    <location>
        <begin position="1199"/>
        <end position="1214"/>
    </location>
</feature>
<dbReference type="FunFam" id="2.120.10.30:FF:000035">
    <property type="entry name" value="Low-density lipoprotein receptor-related protein 2"/>
    <property type="match status" value="2"/>
</dbReference>
<dbReference type="SMART" id="SM00179">
    <property type="entry name" value="EGF_CA"/>
    <property type="match status" value="9"/>
</dbReference>
<feature type="repeat" description="LDL-receptor class B" evidence="19">
    <location>
        <begin position="2559"/>
        <end position="2600"/>
    </location>
</feature>
<feature type="disulfide bond" evidence="18">
    <location>
        <begin position="195"/>
        <end position="210"/>
    </location>
</feature>
<feature type="disulfide bond" evidence="18">
    <location>
        <begin position="3003"/>
        <end position="3021"/>
    </location>
</feature>
<dbReference type="GO" id="GO:0016324">
    <property type="term" value="C:apical plasma membrane"/>
    <property type="evidence" value="ECO:0007669"/>
    <property type="project" value="TreeGrafter"/>
</dbReference>
<keyword evidence="10 21" id="KW-1133">Transmembrane helix</keyword>
<dbReference type="PRINTS" id="PR00261">
    <property type="entry name" value="LDLRECEPTOR"/>
</dbReference>
<dbReference type="CDD" id="cd00112">
    <property type="entry name" value="LDLa"/>
    <property type="match status" value="33"/>
</dbReference>
<feature type="disulfide bond" evidence="18">
    <location>
        <begin position="3866"/>
        <end position="3884"/>
    </location>
</feature>
<evidence type="ECO:0000256" key="4">
    <source>
        <dbReference type="ARBA" id="ARBA00022536"/>
    </source>
</evidence>
<dbReference type="OrthoDB" id="21182at2759"/>
<dbReference type="GO" id="GO:0005509">
    <property type="term" value="F:calcium ion binding"/>
    <property type="evidence" value="ECO:0007669"/>
    <property type="project" value="InterPro"/>
</dbReference>
<feature type="disulfide bond" evidence="18">
    <location>
        <begin position="3575"/>
        <end position="3593"/>
    </location>
</feature>
<feature type="disulfide bond" evidence="18">
    <location>
        <begin position="2742"/>
        <end position="2760"/>
    </location>
</feature>
<feature type="disulfide bond" evidence="18">
    <location>
        <begin position="3038"/>
        <end position="3050"/>
    </location>
</feature>
<dbReference type="CTD" id="8674055"/>
<feature type="disulfide bond" evidence="18">
    <location>
        <begin position="1027"/>
        <end position="1045"/>
    </location>
</feature>
<feature type="repeat" description="LDL-receptor class B" evidence="19">
    <location>
        <begin position="4258"/>
        <end position="4301"/>
    </location>
</feature>
<feature type="repeat" description="LDL-receptor class B" evidence="19">
    <location>
        <begin position="553"/>
        <end position="596"/>
    </location>
</feature>
<feature type="disulfide bond" evidence="18">
    <location>
        <begin position="2701"/>
        <end position="2719"/>
    </location>
</feature>
<dbReference type="InterPro" id="IPR023415">
    <property type="entry name" value="LDLR_class-A_CS"/>
</dbReference>
<evidence type="ECO:0000256" key="8">
    <source>
        <dbReference type="ARBA" id="ARBA00022737"/>
    </source>
</evidence>
<dbReference type="SUPFAM" id="SSF57424">
    <property type="entry name" value="LDL receptor-like module"/>
    <property type="match status" value="33"/>
</dbReference>
<dbReference type="Pfam" id="PF24468">
    <property type="entry name" value="EGF_LRP2"/>
    <property type="match status" value="1"/>
</dbReference>
<feature type="disulfide bond" evidence="18">
    <location>
        <begin position="3783"/>
        <end position="3801"/>
    </location>
</feature>
<evidence type="ECO:0000256" key="7">
    <source>
        <dbReference type="ARBA" id="ARBA00022729"/>
    </source>
</evidence>
<dbReference type="GO" id="GO:0042562">
    <property type="term" value="F:hormone binding"/>
    <property type="evidence" value="ECO:0007669"/>
    <property type="project" value="TreeGrafter"/>
</dbReference>
<feature type="disulfide bond" evidence="18">
    <location>
        <begin position="1060"/>
        <end position="1072"/>
    </location>
</feature>
<keyword evidence="14" id="KW-0168">Coated pit</keyword>
<dbReference type="SUPFAM" id="SSF63825">
    <property type="entry name" value="YWTD domain"/>
    <property type="match status" value="8"/>
</dbReference>
<feature type="region of interest" description="Disordered" evidence="20">
    <location>
        <begin position="4568"/>
        <end position="4618"/>
    </location>
</feature>
<dbReference type="FunFam" id="4.10.400.10:FF:000132">
    <property type="entry name" value="Low-density lipoprotein receptor-related protein"/>
    <property type="match status" value="1"/>
</dbReference>
<dbReference type="Proteomes" id="UP000192223">
    <property type="component" value="Unplaced"/>
</dbReference>
<feature type="disulfide bond" evidence="18">
    <location>
        <begin position="3859"/>
        <end position="3871"/>
    </location>
</feature>
<feature type="disulfide bond" evidence="18">
    <location>
        <begin position="2996"/>
        <end position="3008"/>
    </location>
</feature>
<feature type="disulfide bond" evidence="18">
    <location>
        <begin position="3079"/>
        <end position="3091"/>
    </location>
</feature>
<dbReference type="InterPro" id="IPR000033">
    <property type="entry name" value="LDLR_classB_rpt"/>
</dbReference>
<feature type="disulfide bond" evidence="17">
    <location>
        <begin position="339"/>
        <end position="349"/>
    </location>
</feature>
<dbReference type="PROSITE" id="PS00022">
    <property type="entry name" value="EGF_1"/>
    <property type="match status" value="1"/>
</dbReference>
<evidence type="ECO:0000256" key="13">
    <source>
        <dbReference type="ARBA" id="ARBA00023170"/>
    </source>
</evidence>
<dbReference type="FunFam" id="4.10.400.10:FF:000004">
    <property type="entry name" value="Low-density lipoprotein receptor-related protein 1"/>
    <property type="match status" value="1"/>
</dbReference>
<feature type="transmembrane region" description="Helical" evidence="21">
    <location>
        <begin position="4450"/>
        <end position="4471"/>
    </location>
</feature>
<keyword evidence="24" id="KW-1185">Reference proteome</keyword>
<evidence type="ECO:0000313" key="25">
    <source>
        <dbReference type="RefSeq" id="XP_018336030.1"/>
    </source>
</evidence>
<feature type="disulfide bond" evidence="18">
    <location>
        <begin position="3834"/>
        <end position="3849"/>
    </location>
</feature>
<evidence type="ECO:0000256" key="2">
    <source>
        <dbReference type="ARBA" id="ARBA00009939"/>
    </source>
</evidence>
<evidence type="ECO:0000256" key="11">
    <source>
        <dbReference type="ARBA" id="ARBA00023136"/>
    </source>
</evidence>
<feature type="disulfide bond" evidence="18">
    <location>
        <begin position="2903"/>
        <end position="2915"/>
    </location>
</feature>
<keyword evidence="15" id="KW-0325">Glycoprotein</keyword>
<dbReference type="PANTHER" id="PTHR22722:SF14">
    <property type="entry name" value="MEGALIN, ISOFORM A"/>
    <property type="match status" value="1"/>
</dbReference>
<feature type="disulfide bond" evidence="18">
    <location>
        <begin position="153"/>
        <end position="168"/>
    </location>
</feature>
<feature type="disulfide bond" evidence="18">
    <location>
        <begin position="234"/>
        <end position="249"/>
    </location>
</feature>
<dbReference type="SMART" id="SM00192">
    <property type="entry name" value="LDLa"/>
    <property type="match status" value="35"/>
</dbReference>
<dbReference type="InterPro" id="IPR032485">
    <property type="entry name" value="LRP1-like_beta_prop"/>
</dbReference>
<evidence type="ECO:0000256" key="22">
    <source>
        <dbReference type="SAM" id="SignalP"/>
    </source>
</evidence>
<keyword evidence="4 17" id="KW-0245">EGF-like domain</keyword>
<keyword evidence="8" id="KW-0677">Repeat</keyword>
<dbReference type="InterPro" id="IPR018097">
    <property type="entry name" value="EGF_Ca-bd_CS"/>
</dbReference>
<feature type="disulfide bond" evidence="18">
    <location>
        <begin position="1099"/>
        <end position="1111"/>
    </location>
</feature>
<dbReference type="PROSITE" id="PS50068">
    <property type="entry name" value="LDLRA_2"/>
    <property type="match status" value="35"/>
</dbReference>
<dbReference type="SMART" id="SM00181">
    <property type="entry name" value="EGF"/>
    <property type="match status" value="24"/>
</dbReference>
<dbReference type="PROSITE" id="PS01186">
    <property type="entry name" value="EGF_2"/>
    <property type="match status" value="3"/>
</dbReference>
<feature type="disulfide bond" evidence="17">
    <location>
        <begin position="4423"/>
        <end position="4432"/>
    </location>
</feature>
<feature type="disulfide bond" evidence="18">
    <location>
        <begin position="3795"/>
        <end position="3810"/>
    </location>
</feature>
<dbReference type="Pfam" id="PF14670">
    <property type="entry name" value="FXa_inhibition"/>
    <property type="match status" value="1"/>
</dbReference>
<feature type="domain" description="EGF-like" evidence="23">
    <location>
        <begin position="4398"/>
        <end position="4433"/>
    </location>
</feature>
<dbReference type="Pfam" id="PF07645">
    <property type="entry name" value="EGF_CA"/>
    <property type="match status" value="2"/>
</dbReference>
<dbReference type="FunFam" id="4.10.400.10:FF:000078">
    <property type="entry name" value="low-density lipoprotein receptor-related protein 2"/>
    <property type="match status" value="1"/>
</dbReference>
<evidence type="ECO:0000256" key="21">
    <source>
        <dbReference type="SAM" id="Phobius"/>
    </source>
</evidence>
<dbReference type="FunFam" id="4.10.400.10:FF:000155">
    <property type="entry name" value="Low-density lipoprotein receptor"/>
    <property type="match status" value="1"/>
</dbReference>
<dbReference type="Gene3D" id="4.10.400.10">
    <property type="entry name" value="Low-density Lipoprotein Receptor"/>
    <property type="match status" value="35"/>
</dbReference>
<dbReference type="FunFam" id="4.10.400.10:FF:000024">
    <property type="entry name" value="Low-density lipoprotein RecePtor related"/>
    <property type="match status" value="1"/>
</dbReference>
<feature type="disulfide bond" evidence="18">
    <location>
        <begin position="3057"/>
        <end position="3072"/>
    </location>
</feature>
<dbReference type="FunFam" id="4.10.400.10:FF:000121">
    <property type="entry name" value="low-density lipoprotein receptor-related protein 2"/>
    <property type="match status" value="1"/>
</dbReference>
<feature type="disulfide bond" evidence="18">
    <location>
        <begin position="1079"/>
        <end position="1094"/>
    </location>
</feature>
<feature type="disulfide bond" evidence="18">
    <location>
        <begin position="105"/>
        <end position="120"/>
    </location>
</feature>
<feature type="repeat" description="LDL-receptor class B" evidence="19">
    <location>
        <begin position="740"/>
        <end position="782"/>
    </location>
</feature>
<dbReference type="Gene3D" id="2.120.10.30">
    <property type="entry name" value="TolB, C-terminal domain"/>
    <property type="match status" value="8"/>
</dbReference>
<feature type="disulfide bond" evidence="18">
    <location>
        <begin position="1067"/>
        <end position="1085"/>
    </location>
</feature>
<feature type="repeat" description="LDL-receptor class B" evidence="19">
    <location>
        <begin position="2512"/>
        <end position="2558"/>
    </location>
</feature>
<feature type="disulfide bond" evidence="18">
    <location>
        <begin position="1271"/>
        <end position="1289"/>
    </location>
</feature>
<dbReference type="InParanoid" id="A0A1W4XUD0"/>
<name>A0A1W4XUD0_AGRPL</name>
<feature type="repeat" description="LDL-receptor class B" evidence="19">
    <location>
        <begin position="2471"/>
        <end position="2511"/>
    </location>
</feature>
<keyword evidence="13 25" id="KW-0675">Receptor</keyword>
<dbReference type="PROSITE" id="PS01187">
    <property type="entry name" value="EGF_CA"/>
    <property type="match status" value="4"/>
</dbReference>
<keyword evidence="12 17" id="KW-1015">Disulfide bond</keyword>
<dbReference type="InterPro" id="IPR000152">
    <property type="entry name" value="EGF-type_Asp/Asn_hydroxyl_site"/>
</dbReference>
<feature type="repeat" description="LDL-receptor class B" evidence="19">
    <location>
        <begin position="2240"/>
        <end position="2281"/>
    </location>
</feature>
<evidence type="ECO:0000256" key="9">
    <source>
        <dbReference type="ARBA" id="ARBA00022837"/>
    </source>
</evidence>
<dbReference type="Pfam" id="PF16472">
    <property type="entry name" value="DUF5050"/>
    <property type="match status" value="1"/>
</dbReference>
<organism evidence="24 25">
    <name type="scientific">Agrilus planipennis</name>
    <name type="common">Emerald ash borer</name>
    <name type="synonym">Agrilus marcopoli</name>
    <dbReference type="NCBI Taxonomy" id="224129"/>
    <lineage>
        <taxon>Eukaryota</taxon>
        <taxon>Metazoa</taxon>
        <taxon>Ecdysozoa</taxon>
        <taxon>Arthropoda</taxon>
        <taxon>Hexapoda</taxon>
        <taxon>Insecta</taxon>
        <taxon>Pterygota</taxon>
        <taxon>Neoptera</taxon>
        <taxon>Endopterygota</taxon>
        <taxon>Coleoptera</taxon>
        <taxon>Polyphaga</taxon>
        <taxon>Elateriformia</taxon>
        <taxon>Buprestoidea</taxon>
        <taxon>Buprestidae</taxon>
        <taxon>Agrilinae</taxon>
        <taxon>Agrilus</taxon>
    </lineage>
</organism>
<feature type="repeat" description="LDL-receptor class B" evidence="19">
    <location>
        <begin position="1560"/>
        <end position="1603"/>
    </location>
</feature>
<feature type="signal peptide" evidence="22">
    <location>
        <begin position="1"/>
        <end position="27"/>
    </location>
</feature>
<sequence>MSLLEGNPFSLRAFLLFCSCWIFYALADTRGLAGDPMGVVCGPNMFKCPEGKCIPSLWVCNYQADCEKGEDEFQACPPPECDQGQLTCGQYVFNKTYCIPSHYHCDMTVDCVDGTDEAECTYRKCQADDFHCNDTNNSGPRTADPCVPKEKRCDGYLDCRSGRDEQGCPGGGIACRLDQFRCANNKRCIDMSKKCDHRDDCGDNSDEQGCNFPSCHGGQFRCANQLCIPASYHCDGHFDCTDNSDEQNCTAIACPDNRFLCPRGTPDGKPKCIAKSQLCDGKRDCADGADEESACSKLSCPSLDCEYKCQASLTGGACYCPEGRKLASDNRTCVDRDECAEWGYCDQICSNTDGSYVCSCASGYVFKNKQRCTAVDTEALEIYFVHEKNVFKMNKTGEELKAVANTTGASGLDYHYKKNLLYWTDIKTRKIHSQQLMGPISNPPIVREVDITLPGTWSPVAIAVDWIGDKLYVADSVGQKIDVFELTGRWHAIVLGSNLTNPADIALDCLVGYMFVADSSQVLRANMDGTDPRAIVSEAAYKASGVALDLIAKRVYWCDSLLDYIETVDYDGQNRFLVVRGQSVPNPSRLALFETRVYWTDGTKQGVMSVDKYDKDNRSILSIYRTRTIRDPKAIKTIHRLNQPAISNPCGTNNGGCQSMCIITHTPSGLGYRCACNIGWKLRSDEYSCDIVSEFLLYSQQRFIKGKVLEPVVGGFSDSMLPVVSRRARFVGLDFDARDEHIYYSDVLQDVIYRVHRNGTAREIVLASQNEGVEGLAVDWMSKNLYYIDSRKGTLNVLSTRNVTYRRTLLKNLKRPRAIVVHPNKGYIFFSEWDRPANISRAHSDGTNLIVFKNVTLGWPNGLAIDFDTDRLYWCDALLDHVQHSKLDGSDIKTVNSRLIRHPFSIVIFRNYMYITDWRLDAIIKLNKLTGQEEETLVKEPQTNRLYGVKIYSDLEQRVDTFHPCWNNNGGCNKLCFAVPRNDSNGLMSRCGCPYGERLMADERTCQPDPNHEPPVQACPNPWDFTCNNQRCIPKSWVCDGDDDCLDNSDEEQNCTKPTCAANEFQCKSGRCIPIIFKCDAENDCGDFSDETGCVNVTCGSVQFQCENGRCIPNTWKCDSENDCGDGSDEGDHCAEKTCAYHQFTCPRTGHCIPQSWVCDGDDDCFDKQDEEDCPPVTCLPSQFKCADLRQCVQESYKCDGIPDCNDGSDEFGCPSIAPNQCNNEKQFQCQSSGICIPRSWHCDGTPDCDDRSDEPESCGQIDCAPNFYKCDNSKCVFKTYICDGKDNCGDGSDESSKHACKKPPFRCPDGQWPCPGVTERCVNLTNVCDSKPDCPNGADEGPGCDLAQCLHQGGLCSNGCKQTPVGAICTCPKGEVLGNDSFTCEDLNECDPPGVCSQTCVNTKGSYFCECVPGYLLERDKHSCKAINHSAAFLIISNRHSILVADLNEQGLERVPIIVENVVATASDMHTGTIYWSDMKLKKISKLDRSSQPKDVISTGLDLVEGLAFDWIGKNIYWLDSKLNTIEVARENGSNRIVLLKENITQPRGMCLDPSPGARWLFWTDWGENPRIERVGMDGTNRSIIINSKIYWPNGLTLDTANKRVYFADSKLDYIDFCNYDGTGRQQVLAGSHYLLHPHSLTLFEDTLYWTDRQLNRVLSAHKFKGDNQSVVSHLISQPLSIHVHHPSLQPISDNPCEKQPCQQLCLLSPSSSSGYSCKCKPGYRINGGNCVEEETAFLMLMRGSQIIDISLTPNDKTSGFLTPIVGVDNGLQIDYDRKTDTIFWIEGKEDSDENCTIWTIPYGGGNKTQFLGQDSGIVGSPAVIAFDWVGRNLFIGNRLASNLEVVKVDGKVKHRSVILANDGNATSVAKPRSMCLDPLEGKIYWTDEGGFGVPQKIGKVNMDGTKSVVLLNNVERPEAITIDLENKILYFSTQYPPEVISIDVNGNNRKSILSEEDGISKPKALAVLDKRLFCLDPIYEKLFRVDLPTGSHARNIIENEPDLKTFTVFKKRQLIAHPCSANNGGCEQICLPSDGKTRTCACSIGYKKESETSCTPYSTFAVVSQLDMTRGYSLKDSAEAMVPITGPGHHILHVDVHYHDNWIYWVEFNRGPWNGIFRIRPNGSEIQPIIKEGIGSNGIRGIAIDWVAGNLYFTNVFPHENYLEVCWLNGKNRKVLVKTTADAPRELAVNPVKRLLYWIDYGQYPRIGKSFLDGSNWIPLVTSGISNPRDLTVDMITNDVYWVDSKLDTIQKISFNGGNRQIIRRNLPNPMGIAIHKMEVYWVDRNLQTIFKASKFIGNTSLPTRVRNNLPKLRDIAIFAIENQTPDDNNPCYKLGNGGCEQLCFALPADAPSGNNLGYKCDCATGQLAADGRKCEFVNEYLVFTTRTEVRAISLDASVTSIPFNPITNLTNVVGIDFDYKDQRLLFTQIRPWARIASMSSNNPTSTDVHNIINKGINPEGIAYDWTQKKIYWTDSSNHSIYAMNMDGTDLVMIARVERPRAIVIDPCNGTLFYTDWGKFGTSGKIFRTTMAGSLKKVIIDKNLAQPSGLAIDYDDQMLYWTDAVREKIERSDLNGQNREVLIAATIYPFSITVFGRHIYWTDLQLRGVYRAEKYTGANMVEMVKRLEDSPRDIQVFSASRQKCQVNACHINNGGCAQSCHPAPNGTAECKCDDSYKIVNEGRMCVAKNLSCDSSKFYCRNGKCISRMWACDGEDDCGDNSDEDNNYCAFHSCSPNEFRCANGRCIFKSWKCDHENDCKDGSDERDCQYPPCAAGEFTCANYRCIPQSQVCNGVNDCKDNITSDETHEHCPQNTTCPVNHLKCEKTNICVEPYWLCDGDNDCGDNSDEDPLHCAQRTCPQNSFRCPNHRCIPATWYCDGDDDCGDGADEPPEYCKSEGRTCFGDLFTCDNGNCVPRIYICDGDNDCLDNSDEDNRHQCNNRKCDEETEFTCEANKAWGRAQCIPRKWLCDGDPDCVDGADENATLHHCNTPQPCSEEQFTCGNGRCINKGWLCDHDNDCGDGTDEGKECNTKYKTCSTQEFTCQNFKCIRNQYRCDGEDDCGDRSDEVDCKKNNSSCSPGQFTCNSGQCIDYQLVCNKVPDCNDQSDEPLHCNVDECTKVEIHQCGHKCVDTLTGYYCECNQGYKLLEDGKACIDIDECIETPEVCSQYCSNTPGSYYCKCNEQFYERETDEHTCKRKDKIQPWLVFTNKYYIRNMSIDASMYSLVHQDLMNVVALDYDIISQKMYFCDVTAKTIFRSTIGGNGEKEPVIRHDSHGLEGISIDWIARKLYWLDRHSKNLDVAELDGTNRKTLKTGIADPRALVVHPGIGYMFFTSWHLQAYIGKIGMDGSNFTRILTWDDDIAWPNALTIDYFTDRLYWADAHLDYIAFSDLDGKHRHVVLSGSSVPHVFALTLFDDYIYWTDWNLKAISRANKYTGKDYKLLRNTTHRPYDIHIFHPLRQLPYTNPCGANNGGCSHLCLIAPPYESSYLNIEGYGEEGATTYKCACPNQFYLAQDSKTCIANCTAGQWRCGGKDEKCIPWFWKCDGEKDCKDGSDEPATCPQRQCRAGTFQCKNGNCTPTATICDGIDNCGDGSDEQNCNMPCPELEFKCRSNGRCILDSWKCDGDADCKDGSDEDPAICHNRACDPETEFSCKNGRCIPKLWMCDYDNDCGDDSDEPAYMCRQKNCTTGWQRCPGRANYRCIPKWLFCDGKDDCRDGSDELPENCPKCNPDTDFKCSNNRCIPKQWKCDFSDDCGDGSDELDNMCKGNYRECSESEFRCKNGKCISQRWRCDHEDDCGDESDELGCSGFKCKNGTFQCTSGHCIAAYFRCDGDRDCRDMSDEMNCPPRYPGGRYCPESRFQCNNHLCISQADLCDGTDDCGDGSDESPDLCTNFNCDTLRRFQCTNHRCVPRYQLCDGIDNCGDGSDENNMTLCASKIKPCNVYTEFQCANKKCINKTQVCDFADDCGDSSDELGCHHTNVCKDATRGGCEHQCTNLTDGGYICTCFAGFIISKENRKKCKDLDECVIGTHHCSQVCTNLNGTFSCSCNEGFKLSDGLSGVCKAEDDDVTLLFANGPEIRSYILKNKEENDIISEEKRIEAIDYNPESEMIFWADSYDKAIKRSYMVNALNGQAQTGYAQDLNMKGNAKPTALAIDWIGDNLYWTETDRFGSKPKGRVMVAKTDGRYRRALVSLGLESPTSIVVDPQLGRMFWTDAGSAPKIEVSWMDGSKRRPLITEEIRHPAGLAIDYAMEHTLYWVDTKLNTIETMKHDGSNRKVIIRGEILKHPISLDVFESDLFWITKDTGELYKQDKFGRGVPVLLQGDLINPSSVKVYHSLRYNKTISNSCRNNECSHLCLLVPGGHRCTCPDSTVPSQRSKSEIQCDAAVERPRPAPRVCPCKNGGICRESDVGDQLKCECPVDFKGDNCDVFVSYTKSAMASSTTAIVVPIVVILLVLAAATGVWFFLRKKPFGKGTGLGSLTSSQSVSFRQGSNVEFGNNTFTGTGTGPGGVEPMDVAYSLDPLGNKTRDFHNPMYDAVQNNPDAVGNGSSALYEVPIDLNKSKSETFTEPPSAIIAPSSVTHKSSPQIQVRHRELDPASDTGKDTQKLVEEDC</sequence>
<dbReference type="FunFam" id="4.10.400.10:FF:000062">
    <property type="entry name" value="Terribly reduced optic lobes, isoform AI"/>
    <property type="match status" value="1"/>
</dbReference>
<feature type="compositionally biased region" description="Basic and acidic residues" evidence="20">
    <location>
        <begin position="4596"/>
        <end position="4618"/>
    </location>
</feature>
<dbReference type="FunFam" id="4.10.400.10:FF:000005">
    <property type="entry name" value="low-density lipoprotein receptor-related protein 1B"/>
    <property type="match status" value="1"/>
</dbReference>
<feature type="disulfide bond" evidence="18">
    <location>
        <begin position="3587"/>
        <end position="3602"/>
    </location>
</feature>
<feature type="repeat" description="LDL-receptor class B" evidence="19">
    <location>
        <begin position="1515"/>
        <end position="1557"/>
    </location>
</feature>
<dbReference type="InterPro" id="IPR051221">
    <property type="entry name" value="LDLR-related"/>
</dbReference>
<feature type="repeat" description="LDL-receptor class B" evidence="19">
    <location>
        <begin position="1883"/>
        <end position="1928"/>
    </location>
</feature>
<feature type="disulfide bond" evidence="18">
    <location>
        <begin position="3908"/>
        <end position="3926"/>
    </location>
</feature>
<evidence type="ECO:0000256" key="6">
    <source>
        <dbReference type="ARBA" id="ARBA00022692"/>
    </source>
</evidence>
<keyword evidence="11 21" id="KW-0472">Membrane</keyword>
<reference evidence="25" key="1">
    <citation type="submission" date="2025-08" db="UniProtKB">
        <authorList>
            <consortium name="RefSeq"/>
        </authorList>
    </citation>
    <scope>IDENTIFICATION</scope>
    <source>
        <tissue evidence="25">Entire body</tissue>
    </source>
</reference>
<dbReference type="FunFam" id="4.10.400.10:FF:000108">
    <property type="entry name" value="Low-density lipoprotein receptor-related protein 2"/>
    <property type="match status" value="1"/>
</dbReference>
<dbReference type="Pfam" id="PF00058">
    <property type="entry name" value="Ldl_recept_b"/>
    <property type="match status" value="7"/>
</dbReference>
<evidence type="ECO:0000256" key="1">
    <source>
        <dbReference type="ARBA" id="ARBA00004251"/>
    </source>
</evidence>
<comment type="caution">
    <text evidence="17">Lacks conserved residue(s) required for the propagation of feature annotation.</text>
</comment>
<feature type="disulfide bond" evidence="18">
    <location>
        <begin position="2735"/>
        <end position="2747"/>
    </location>
</feature>
<evidence type="ECO:0000256" key="20">
    <source>
        <dbReference type="SAM" id="MobiDB-lite"/>
    </source>
</evidence>
<comment type="similarity">
    <text evidence="2">Belongs to the LDLR family.</text>
</comment>
<feature type="disulfide bond" evidence="18">
    <location>
        <begin position="48"/>
        <end position="66"/>
    </location>
</feature>
<evidence type="ECO:0000256" key="16">
    <source>
        <dbReference type="ARBA" id="ARBA00037878"/>
    </source>
</evidence>
<protein>
    <submittedName>
        <fullName evidence="25">Low-density lipoprotein receptor-related protein 2</fullName>
    </submittedName>
</protein>
<dbReference type="GO" id="GO:0043235">
    <property type="term" value="C:receptor complex"/>
    <property type="evidence" value="ECO:0007669"/>
    <property type="project" value="TreeGrafter"/>
</dbReference>
<keyword evidence="6 21" id="KW-0812">Transmembrane</keyword>
<evidence type="ECO:0000256" key="5">
    <source>
        <dbReference type="ARBA" id="ARBA00022583"/>
    </source>
</evidence>
<dbReference type="GO" id="GO:0006898">
    <property type="term" value="P:receptor-mediated endocytosis"/>
    <property type="evidence" value="ECO:0007669"/>
    <property type="project" value="TreeGrafter"/>
</dbReference>
<dbReference type="PROSITE" id="PS50026">
    <property type="entry name" value="EGF_3"/>
    <property type="match status" value="3"/>
</dbReference>
<keyword evidence="3" id="KW-1003">Cell membrane</keyword>
<keyword evidence="9" id="KW-0106">Calcium</keyword>
<dbReference type="SUPFAM" id="SSF57196">
    <property type="entry name" value="EGF/Laminin"/>
    <property type="match status" value="4"/>
</dbReference>
<dbReference type="InterPro" id="IPR011042">
    <property type="entry name" value="6-blade_b-propeller_TolB-like"/>
</dbReference>
<dbReference type="FunFam" id="4.10.400.10:FF:000189">
    <property type="entry name" value="low-density lipoprotein receptor 1"/>
    <property type="match status" value="1"/>
</dbReference>
<feature type="disulfide bond" evidence="18">
    <location>
        <begin position="3965"/>
        <end position="3980"/>
    </location>
</feature>
<dbReference type="FunFam" id="4.10.400.10:FF:000181">
    <property type="entry name" value="Low-density lipoprotein RecePtor related"/>
    <property type="match status" value="1"/>
</dbReference>
<dbReference type="PROSITE" id="PS51120">
    <property type="entry name" value="LDLRB"/>
    <property type="match status" value="16"/>
</dbReference>
<dbReference type="InterPro" id="IPR001881">
    <property type="entry name" value="EGF-like_Ca-bd_dom"/>
</dbReference>
<feature type="disulfide bond" evidence="18">
    <location>
        <begin position="3086"/>
        <end position="3104"/>
    </location>
</feature>
<feature type="disulfide bond" evidence="17">
    <location>
        <begin position="4404"/>
        <end position="4421"/>
    </location>
</feature>
<evidence type="ECO:0000256" key="17">
    <source>
        <dbReference type="PROSITE-ProRule" id="PRU00076"/>
    </source>
</evidence>
<keyword evidence="5" id="KW-0254">Endocytosis</keyword>
<feature type="disulfide bond" evidence="17">
    <location>
        <begin position="1391"/>
        <end position="1401"/>
    </location>
</feature>
<feature type="disulfide bond" evidence="18">
    <location>
        <begin position="3815"/>
        <end position="3827"/>
    </location>
</feature>
<evidence type="ECO:0000256" key="3">
    <source>
        <dbReference type="ARBA" id="ARBA00022475"/>
    </source>
</evidence>
<feature type="disulfide bond" evidence="18">
    <location>
        <begin position="3822"/>
        <end position="3840"/>
    </location>
</feature>
<dbReference type="FunCoup" id="A0A1W4XUD0">
    <property type="interactions" value="50"/>
</dbReference>
<evidence type="ECO:0000256" key="14">
    <source>
        <dbReference type="ARBA" id="ARBA00023176"/>
    </source>
</evidence>
<gene>
    <name evidence="25" type="primary">LOC108744658</name>
</gene>
<dbReference type="InterPro" id="IPR049883">
    <property type="entry name" value="NOTCH1_EGF-like"/>
</dbReference>
<evidence type="ECO:0000259" key="23">
    <source>
        <dbReference type="PROSITE" id="PS50026"/>
    </source>
</evidence>
<feature type="disulfide bond" evidence="18">
    <location>
        <begin position="2867"/>
        <end position="2885"/>
    </location>
</feature>
<dbReference type="SMART" id="SM00135">
    <property type="entry name" value="LY"/>
    <property type="match status" value="38"/>
</dbReference>
<feature type="disulfide bond" evidence="18">
    <location>
        <begin position="215"/>
        <end position="227"/>
    </location>
</feature>
<feature type="disulfide bond" evidence="18">
    <location>
        <begin position="3045"/>
        <end position="3063"/>
    </location>
</feature>
<feature type="repeat" description="LDL-receptor class B" evidence="19">
    <location>
        <begin position="1604"/>
        <end position="1648"/>
    </location>
</feature>
<dbReference type="Pfam" id="PF00057">
    <property type="entry name" value="Ldl_recept_a"/>
    <property type="match status" value="32"/>
</dbReference>
<feature type="disulfide bond" evidence="18">
    <location>
        <begin position="222"/>
        <end position="240"/>
    </location>
</feature>
<feature type="domain" description="EGF-like" evidence="23">
    <location>
        <begin position="1387"/>
        <end position="1422"/>
    </location>
</feature>
<evidence type="ECO:0000256" key="19">
    <source>
        <dbReference type="PROSITE-ProRule" id="PRU00461"/>
    </source>
</evidence>
<evidence type="ECO:0000313" key="24">
    <source>
        <dbReference type="Proteomes" id="UP000192223"/>
    </source>
</evidence>
<dbReference type="Gene3D" id="2.10.25.10">
    <property type="entry name" value="Laminin"/>
    <property type="match status" value="8"/>
</dbReference>
<dbReference type="InterPro" id="IPR036055">
    <property type="entry name" value="LDL_receptor-like_sf"/>
</dbReference>
<feature type="chain" id="PRO_5010720880" evidence="22">
    <location>
        <begin position="28"/>
        <end position="4618"/>
    </location>
</feature>
<dbReference type="InterPro" id="IPR009030">
    <property type="entry name" value="Growth_fac_rcpt_cys_sf"/>
</dbReference>
<dbReference type="FunFam" id="4.10.400.10:FF:000045">
    <property type="entry name" value="Low-density lipoprotein receptor-related protein 2"/>
    <property type="match status" value="2"/>
</dbReference>
<dbReference type="STRING" id="224129.A0A1W4XUD0"/>
<dbReference type="RefSeq" id="XP_018336030.1">
    <property type="nucleotide sequence ID" value="XM_018480528.1"/>
</dbReference>
<feature type="disulfide bond" evidence="18">
    <location>
        <begin position="3568"/>
        <end position="3580"/>
    </location>
</feature>
<feature type="disulfide bond" evidence="18">
    <location>
        <begin position="2694"/>
        <end position="2706"/>
    </location>
</feature>
<dbReference type="PANTHER" id="PTHR22722">
    <property type="entry name" value="LOW-DENSITY LIPOPROTEIN RECEPTOR-RELATED PROTEIN 2-RELATED"/>
    <property type="match status" value="1"/>
</dbReference>
<dbReference type="GeneID" id="108744658"/>
<feature type="compositionally biased region" description="Polar residues" evidence="20">
    <location>
        <begin position="4583"/>
        <end position="4593"/>
    </location>
</feature>
<feature type="disulfide bond" evidence="18">
    <location>
        <begin position="3776"/>
        <end position="3788"/>
    </location>
</feature>
<dbReference type="CDD" id="cd00054">
    <property type="entry name" value="EGF_CA"/>
    <property type="match status" value="2"/>
</dbReference>
<dbReference type="KEGG" id="apln:108744658"/>
<dbReference type="InterPro" id="IPR056588">
    <property type="entry name" value="EGF_LRP2"/>
</dbReference>
<dbReference type="FunFam" id="4.10.400.10:FF:000065">
    <property type="entry name" value="Transmembrane protease serine 7"/>
    <property type="match status" value="1"/>
</dbReference>
<feature type="domain" description="EGF-like" evidence="23">
    <location>
        <begin position="335"/>
        <end position="373"/>
    </location>
</feature>
<feature type="repeat" description="LDL-receptor class B" evidence="19">
    <location>
        <begin position="2196"/>
        <end position="2239"/>
    </location>
</feature>
<evidence type="ECO:0000256" key="15">
    <source>
        <dbReference type="ARBA" id="ARBA00023180"/>
    </source>
</evidence>
<keyword evidence="7 22" id="KW-0732">Signal</keyword>
<feature type="repeat" description="LDL-receptor class B" evidence="19">
    <location>
        <begin position="870"/>
        <end position="912"/>
    </location>
</feature>
<feature type="disulfide bond" evidence="18">
    <location>
        <begin position="3740"/>
        <end position="3758"/>
    </location>
</feature>
<dbReference type="InterPro" id="IPR026823">
    <property type="entry name" value="cEGF"/>
</dbReference>
<comment type="subcellular location">
    <subcellularLocation>
        <location evidence="1">Cell membrane</location>
        <topology evidence="1">Single-pass type I membrane protein</topology>
    </subcellularLocation>
    <subcellularLocation>
        <location evidence="16">Membrane</location>
        <location evidence="16">Coated pit</location>
    </subcellularLocation>
</comment>
<dbReference type="FunFam" id="2.10.25.10:FF:000009">
    <property type="entry name" value="Low-density lipoprotein receptor isoform 1"/>
    <property type="match status" value="3"/>
</dbReference>
<feature type="disulfide bond" evidence="18">
    <location>
        <begin position="1159"/>
        <end position="1174"/>
    </location>
</feature>
<dbReference type="GO" id="GO:0005905">
    <property type="term" value="C:clathrin-coated pit"/>
    <property type="evidence" value="ECO:0007669"/>
    <property type="project" value="UniProtKB-KW"/>
</dbReference>
<keyword evidence="25" id="KW-0449">Lipoprotein</keyword>
<feature type="disulfide bond" evidence="18">
    <location>
        <begin position="2774"/>
        <end position="2786"/>
    </location>
</feature>
<feature type="disulfide bond" evidence="18">
    <location>
        <begin position="41"/>
        <end position="53"/>
    </location>
</feature>
<feature type="repeat" description="LDL-receptor class B" evidence="19">
    <location>
        <begin position="4213"/>
        <end position="4256"/>
    </location>
</feature>
<feature type="disulfide bond" evidence="18">
    <location>
        <begin position="2781"/>
        <end position="2799"/>
    </location>
</feature>
<dbReference type="PROSITE" id="PS00010">
    <property type="entry name" value="ASX_HYDROXYL"/>
    <property type="match status" value="3"/>
</dbReference>
<feature type="disulfide bond" evidence="18">
    <location>
        <begin position="2754"/>
        <end position="2769"/>
    </location>
</feature>
<dbReference type="PROSITE" id="PS01209">
    <property type="entry name" value="LDLRA_1"/>
    <property type="match status" value="18"/>
</dbReference>
<evidence type="ECO:0000256" key="10">
    <source>
        <dbReference type="ARBA" id="ARBA00022989"/>
    </source>
</evidence>
<feature type="repeat" description="LDL-receptor class B" evidence="19">
    <location>
        <begin position="3289"/>
        <end position="3330"/>
    </location>
</feature>
<evidence type="ECO:0000256" key="18">
    <source>
        <dbReference type="PROSITE-ProRule" id="PRU00124"/>
    </source>
</evidence>
<dbReference type="InterPro" id="IPR002172">
    <property type="entry name" value="LDrepeatLR_classA_rpt"/>
</dbReference>
<proteinExistence type="inferred from homology"/>
<dbReference type="InterPro" id="IPR000742">
    <property type="entry name" value="EGF"/>
</dbReference>
<accession>A0A1W4XUD0</accession>
<feature type="disulfide bond" evidence="18">
    <location>
        <begin position="1106"/>
        <end position="1124"/>
    </location>
</feature>
<evidence type="ECO:0000256" key="12">
    <source>
        <dbReference type="ARBA" id="ARBA00023157"/>
    </source>
</evidence>
<feature type="disulfide bond" evidence="18">
    <location>
        <begin position="3953"/>
        <end position="3971"/>
    </location>
</feature>